<sequence length="151" mass="16472">MTCGNFREEKFLARSSAQSGLDFPPLVPFRKPFFNAGAGERTGRDSMARENNPPGGELCSQVQPVGRGHGCATPARDTISAGWDCRPPPVRNTQRIVQGREEAGREEYTAWKANMKHGGTKGNVHPSLPESCSVSRWLSSKISCFPTPTPK</sequence>
<feature type="region of interest" description="Disordered" evidence="1">
    <location>
        <begin position="35"/>
        <end position="73"/>
    </location>
</feature>
<accession>A0A9Q1J368</accession>
<gene>
    <name evidence="2" type="ORF">SKAU_G00139650</name>
</gene>
<evidence type="ECO:0000313" key="2">
    <source>
        <dbReference type="EMBL" id="KAJ8365134.1"/>
    </source>
</evidence>
<reference evidence="2" key="1">
    <citation type="journal article" date="2023" name="Science">
        <title>Genome structures resolve the early diversification of teleost fishes.</title>
        <authorList>
            <person name="Parey E."/>
            <person name="Louis A."/>
            <person name="Montfort J."/>
            <person name="Bouchez O."/>
            <person name="Roques C."/>
            <person name="Iampietro C."/>
            <person name="Lluch J."/>
            <person name="Castinel A."/>
            <person name="Donnadieu C."/>
            <person name="Desvignes T."/>
            <person name="Floi Bucao C."/>
            <person name="Jouanno E."/>
            <person name="Wen M."/>
            <person name="Mejri S."/>
            <person name="Dirks R."/>
            <person name="Jansen H."/>
            <person name="Henkel C."/>
            <person name="Chen W.J."/>
            <person name="Zahm M."/>
            <person name="Cabau C."/>
            <person name="Klopp C."/>
            <person name="Thompson A.W."/>
            <person name="Robinson-Rechavi M."/>
            <person name="Braasch I."/>
            <person name="Lecointre G."/>
            <person name="Bobe J."/>
            <person name="Postlethwait J.H."/>
            <person name="Berthelot C."/>
            <person name="Roest Crollius H."/>
            <person name="Guiguen Y."/>
        </authorList>
    </citation>
    <scope>NUCLEOTIDE SEQUENCE</scope>
    <source>
        <strain evidence="2">WJC10195</strain>
    </source>
</reference>
<comment type="caution">
    <text evidence="2">The sequence shown here is derived from an EMBL/GenBank/DDBJ whole genome shotgun (WGS) entry which is preliminary data.</text>
</comment>
<protein>
    <submittedName>
        <fullName evidence="2">Uncharacterized protein</fullName>
    </submittedName>
</protein>
<organism evidence="2 3">
    <name type="scientific">Synaphobranchus kaupii</name>
    <name type="common">Kaup's arrowtooth eel</name>
    <dbReference type="NCBI Taxonomy" id="118154"/>
    <lineage>
        <taxon>Eukaryota</taxon>
        <taxon>Metazoa</taxon>
        <taxon>Chordata</taxon>
        <taxon>Craniata</taxon>
        <taxon>Vertebrata</taxon>
        <taxon>Euteleostomi</taxon>
        <taxon>Actinopterygii</taxon>
        <taxon>Neopterygii</taxon>
        <taxon>Teleostei</taxon>
        <taxon>Anguilliformes</taxon>
        <taxon>Synaphobranchidae</taxon>
        <taxon>Synaphobranchus</taxon>
    </lineage>
</organism>
<evidence type="ECO:0000313" key="3">
    <source>
        <dbReference type="Proteomes" id="UP001152622"/>
    </source>
</evidence>
<dbReference type="EMBL" id="JAINUF010000004">
    <property type="protein sequence ID" value="KAJ8365134.1"/>
    <property type="molecule type" value="Genomic_DNA"/>
</dbReference>
<evidence type="ECO:0000256" key="1">
    <source>
        <dbReference type="SAM" id="MobiDB-lite"/>
    </source>
</evidence>
<keyword evidence="3" id="KW-1185">Reference proteome</keyword>
<dbReference type="Proteomes" id="UP001152622">
    <property type="component" value="Chromosome 4"/>
</dbReference>
<dbReference type="AlphaFoldDB" id="A0A9Q1J368"/>
<proteinExistence type="predicted"/>
<name>A0A9Q1J368_SYNKA</name>